<evidence type="ECO:0000256" key="3">
    <source>
        <dbReference type="ARBA" id="ARBA00022692"/>
    </source>
</evidence>
<evidence type="ECO:0000313" key="11">
    <source>
        <dbReference type="EMBL" id="PKI84172.1"/>
    </source>
</evidence>
<evidence type="ECO:0000256" key="5">
    <source>
        <dbReference type="ARBA" id="ARBA00022927"/>
    </source>
</evidence>
<dbReference type="Pfam" id="PF10642">
    <property type="entry name" value="Tom5"/>
    <property type="match status" value="1"/>
</dbReference>
<keyword evidence="8 10" id="KW-0472">Membrane</keyword>
<dbReference type="AlphaFoldDB" id="A0A2N1JCB4"/>
<evidence type="ECO:0000313" key="12">
    <source>
        <dbReference type="Proteomes" id="UP000232875"/>
    </source>
</evidence>
<evidence type="ECO:0000256" key="4">
    <source>
        <dbReference type="ARBA" id="ARBA00022787"/>
    </source>
</evidence>
<keyword evidence="4" id="KW-1000">Mitochondrion outer membrane</keyword>
<keyword evidence="2" id="KW-0813">Transport</keyword>
<dbReference type="Proteomes" id="UP000232875">
    <property type="component" value="Unassembled WGS sequence"/>
</dbReference>
<protein>
    <submittedName>
        <fullName evidence="11">Uncharacterized protein</fullName>
    </submittedName>
</protein>
<dbReference type="GO" id="GO:0015031">
    <property type="term" value="P:protein transport"/>
    <property type="evidence" value="ECO:0007669"/>
    <property type="project" value="UniProtKB-KW"/>
</dbReference>
<proteinExistence type="inferred from homology"/>
<keyword evidence="6 10" id="KW-1133">Transmembrane helix</keyword>
<dbReference type="OrthoDB" id="3348469at2759"/>
<reference evidence="11 12" key="1">
    <citation type="submission" date="2017-10" db="EMBL/GenBank/DDBJ databases">
        <title>A novel species of cold-tolerant Malassezia isolated from bats.</title>
        <authorList>
            <person name="Lorch J.M."/>
            <person name="Palmer J.M."/>
            <person name="Vanderwolf K.J."/>
            <person name="Schmidt K.Z."/>
            <person name="Verant M.L."/>
            <person name="Weller T.J."/>
            <person name="Blehert D.S."/>
        </authorList>
    </citation>
    <scope>NUCLEOTIDE SEQUENCE [LARGE SCALE GENOMIC DNA]</scope>
    <source>
        <strain evidence="11 12">NWHC:44797-103</strain>
    </source>
</reference>
<evidence type="ECO:0000256" key="1">
    <source>
        <dbReference type="ARBA" id="ARBA00004572"/>
    </source>
</evidence>
<gene>
    <name evidence="11" type="ORF">MVES_001946</name>
</gene>
<evidence type="ECO:0000256" key="10">
    <source>
        <dbReference type="SAM" id="Phobius"/>
    </source>
</evidence>
<comment type="similarity">
    <text evidence="9">Belongs to the Tom5 family.</text>
</comment>
<evidence type="ECO:0000256" key="6">
    <source>
        <dbReference type="ARBA" id="ARBA00022989"/>
    </source>
</evidence>
<keyword evidence="3 10" id="KW-0812">Transmembrane</keyword>
<accession>A0A2N1JCB4</accession>
<evidence type="ECO:0000256" key="9">
    <source>
        <dbReference type="ARBA" id="ARBA00025716"/>
    </source>
</evidence>
<dbReference type="EMBL" id="KZ454990">
    <property type="protein sequence ID" value="PKI84172.1"/>
    <property type="molecule type" value="Genomic_DNA"/>
</dbReference>
<keyword evidence="5" id="KW-0653">Protein transport</keyword>
<dbReference type="GO" id="GO:0005741">
    <property type="term" value="C:mitochondrial outer membrane"/>
    <property type="evidence" value="ECO:0007669"/>
    <property type="project" value="UniProtKB-SubCell"/>
</dbReference>
<feature type="transmembrane region" description="Helical" evidence="10">
    <location>
        <begin position="26"/>
        <end position="45"/>
    </location>
</feature>
<dbReference type="InterPro" id="IPR019603">
    <property type="entry name" value="Tom5"/>
</dbReference>
<comment type="subcellular location">
    <subcellularLocation>
        <location evidence="1">Mitochondrion outer membrane</location>
        <topology evidence="1">Single-pass membrane protein</topology>
    </subcellularLocation>
</comment>
<dbReference type="GO" id="GO:0006626">
    <property type="term" value="P:protein targeting to mitochondrion"/>
    <property type="evidence" value="ECO:0007669"/>
    <property type="project" value="UniProtKB-ARBA"/>
</dbReference>
<keyword evidence="12" id="KW-1185">Reference proteome</keyword>
<evidence type="ECO:0000256" key="7">
    <source>
        <dbReference type="ARBA" id="ARBA00023128"/>
    </source>
</evidence>
<sequence>MFAGAPSPSPLEQSLMRVQARRTVRSFAVIVGLLHFSPYIFHYLGDILRRA</sequence>
<evidence type="ECO:0000256" key="8">
    <source>
        <dbReference type="ARBA" id="ARBA00023136"/>
    </source>
</evidence>
<evidence type="ECO:0000256" key="2">
    <source>
        <dbReference type="ARBA" id="ARBA00022448"/>
    </source>
</evidence>
<name>A0A2N1JCB4_9BASI</name>
<keyword evidence="7" id="KW-0496">Mitochondrion</keyword>
<organism evidence="11 12">
    <name type="scientific">Malassezia vespertilionis</name>
    <dbReference type="NCBI Taxonomy" id="2020962"/>
    <lineage>
        <taxon>Eukaryota</taxon>
        <taxon>Fungi</taxon>
        <taxon>Dikarya</taxon>
        <taxon>Basidiomycota</taxon>
        <taxon>Ustilaginomycotina</taxon>
        <taxon>Malasseziomycetes</taxon>
        <taxon>Malasseziales</taxon>
        <taxon>Malasseziaceae</taxon>
        <taxon>Malassezia</taxon>
    </lineage>
</organism>